<feature type="transmembrane region" description="Helical" evidence="8">
    <location>
        <begin position="785"/>
        <end position="812"/>
    </location>
</feature>
<dbReference type="STRING" id="471853.Bcav_0457"/>
<keyword evidence="5 8" id="KW-0472">Membrane</keyword>
<evidence type="ECO:0000256" key="3">
    <source>
        <dbReference type="ARBA" id="ARBA00022692"/>
    </source>
</evidence>
<evidence type="ECO:0000313" key="11">
    <source>
        <dbReference type="Proteomes" id="UP000007962"/>
    </source>
</evidence>
<dbReference type="EMBL" id="CP001618">
    <property type="protein sequence ID" value="ACQ78720.1"/>
    <property type="molecule type" value="Genomic_DNA"/>
</dbReference>
<feature type="region of interest" description="Disordered" evidence="7">
    <location>
        <begin position="67"/>
        <end position="86"/>
    </location>
</feature>
<protein>
    <recommendedName>
        <fullName evidence="9">ABC3 transporter permease C-terminal domain-containing protein</fullName>
    </recommendedName>
</protein>
<dbReference type="RefSeq" id="WP_012725500.1">
    <property type="nucleotide sequence ID" value="NC_012669.1"/>
</dbReference>
<dbReference type="HOGENOM" id="CLU_012341_1_0_11"/>
<dbReference type="PANTHER" id="PTHR30572:SF4">
    <property type="entry name" value="ABC TRANSPORTER PERMEASE YTRF"/>
    <property type="match status" value="1"/>
</dbReference>
<proteinExistence type="inferred from homology"/>
<evidence type="ECO:0000259" key="9">
    <source>
        <dbReference type="Pfam" id="PF02687"/>
    </source>
</evidence>
<comment type="similarity">
    <text evidence="6">Belongs to the ABC-4 integral membrane protein family.</text>
</comment>
<keyword evidence="4 8" id="KW-1133">Transmembrane helix</keyword>
<accession>C5BX45</accession>
<dbReference type="GO" id="GO:0005886">
    <property type="term" value="C:plasma membrane"/>
    <property type="evidence" value="ECO:0007669"/>
    <property type="project" value="UniProtKB-SubCell"/>
</dbReference>
<feature type="transmembrane region" description="Helical" evidence="8">
    <location>
        <begin position="372"/>
        <end position="396"/>
    </location>
</feature>
<feature type="transmembrane region" description="Helical" evidence="8">
    <location>
        <begin position="832"/>
        <end position="852"/>
    </location>
</feature>
<evidence type="ECO:0000256" key="8">
    <source>
        <dbReference type="SAM" id="Phobius"/>
    </source>
</evidence>
<dbReference type="InterPro" id="IPR003838">
    <property type="entry name" value="ABC3_permease_C"/>
</dbReference>
<sequence length="866" mass="86374">MRRVAWREVREHLGRFGLSVLAVLLGVAFVTGTFSLRAMLSATFSSIVQSTIQGDAYLRGPAVADSDDAGGFDPADGPPEGGSSGAMFGGGGRALVPLTLADDAAAIDGVAQAVPDVSGPLVLVGADGEAVINGQAPSIGVALADDDPGVTIVEGRAPRAADEVALETGALAASGLAVGDATQVVLGDSVREVTVVGEASLGTPAAGATLTFLDLDTATAAYAPEGLVGSVAIYAEDGVALDDLLAALEPLATDDVEVASGDELREEANAQVQSILGFLGTFLLVFAGISLFVGAFIVANAFAMSVRQRQRDFALLRALGASPGQVFGVVLVQAAVVGLVGSAVGAVAGYGLVHVVRAGLRSVFGLTLSGEIPLSAATIAACVVAGTLVSVVAAAIPARRAALTAPVEAMRDDVVVTERSLLLRAIVGTVLLVLGAAGVVAAVRDADAALPGGRGLWLGVGAGAALLGTIAIAPVIARACARVLALPFLPIKPLGALARGNVTRNPRRTASTASALLIGMALVAACAVIAASAQASTRSIVTTEVAADLMVRSATGVVPADAVAAVEGVPGVGTADAVRFGEGRTEGPEGGSETATLGGIDAEGVQRAFTLDVRSGSLDALADGEVAVQQRVAVEQGWAVGDSIELTGDGGARLTTSIGAVIDSQVVAVDVLLADEQFDEIMRQPQVAAVLVDAAPGTSVADLGDALDTALEPFVVVSALDADELTSLLGDMVDQALAILYALLALSVIIAVLGIVNTLALSVVERTREIGLLRAVGLGRLQLGATITIESILIAVFGTFVGVAVGVALAAALPSVYADQGLSVLAVPWDRIGLILALAVVVGLVAAVGPAVRASRLPVLEAISTE</sequence>
<dbReference type="GO" id="GO:0022857">
    <property type="term" value="F:transmembrane transporter activity"/>
    <property type="evidence" value="ECO:0007669"/>
    <property type="project" value="TreeGrafter"/>
</dbReference>
<feature type="transmembrane region" description="Helical" evidence="8">
    <location>
        <begin position="513"/>
        <end position="533"/>
    </location>
</feature>
<keyword evidence="3 8" id="KW-0812">Transmembrane</keyword>
<feature type="domain" description="ABC3 transporter permease C-terminal" evidence="9">
    <location>
        <begin position="742"/>
        <end position="858"/>
    </location>
</feature>
<name>C5BX45_BEUC1</name>
<keyword evidence="2" id="KW-1003">Cell membrane</keyword>
<reference evidence="10 11" key="1">
    <citation type="journal article" date="2009" name="Stand. Genomic Sci.">
        <title>Complete genome sequence of Beutenbergia cavernae type strain (HKI 0122).</title>
        <authorList>
            <person name="Land M."/>
            <person name="Pukall R."/>
            <person name="Abt B."/>
            <person name="Goker M."/>
            <person name="Rohde M."/>
            <person name="Glavina Del Rio T."/>
            <person name="Tice H."/>
            <person name="Copeland A."/>
            <person name="Cheng J.F."/>
            <person name="Lucas S."/>
            <person name="Chen F."/>
            <person name="Nolan M."/>
            <person name="Bruce D."/>
            <person name="Goodwin L."/>
            <person name="Pitluck S."/>
            <person name="Ivanova N."/>
            <person name="Mavromatis K."/>
            <person name="Ovchinnikova G."/>
            <person name="Pati A."/>
            <person name="Chen A."/>
            <person name="Palaniappan K."/>
            <person name="Hauser L."/>
            <person name="Chang Y.J."/>
            <person name="Jefferies C.C."/>
            <person name="Saunders E."/>
            <person name="Brettin T."/>
            <person name="Detter J.C."/>
            <person name="Han C."/>
            <person name="Chain P."/>
            <person name="Bristow J."/>
            <person name="Eisen J.A."/>
            <person name="Markowitz V."/>
            <person name="Hugenholtz P."/>
            <person name="Kyrpides N.C."/>
            <person name="Klenk H.P."/>
            <person name="Lapidus A."/>
        </authorList>
    </citation>
    <scope>NUCLEOTIDE SEQUENCE [LARGE SCALE GENOMIC DNA]</scope>
    <source>
        <strain evidence="11">ATCC BAA-8 / DSM 12333 / NBRC 16432</strain>
    </source>
</reference>
<dbReference type="AlphaFoldDB" id="C5BX45"/>
<dbReference type="PANTHER" id="PTHR30572">
    <property type="entry name" value="MEMBRANE COMPONENT OF TRANSPORTER-RELATED"/>
    <property type="match status" value="1"/>
</dbReference>
<dbReference type="InterPro" id="IPR050250">
    <property type="entry name" value="Macrolide_Exporter_MacB"/>
</dbReference>
<dbReference type="KEGG" id="bcv:Bcav_0457"/>
<gene>
    <name evidence="10" type="ordered locus">Bcav_0457</name>
</gene>
<feature type="transmembrane region" description="Helical" evidence="8">
    <location>
        <begin position="421"/>
        <end position="443"/>
    </location>
</feature>
<feature type="transmembrane region" description="Helical" evidence="8">
    <location>
        <begin position="455"/>
        <end position="477"/>
    </location>
</feature>
<dbReference type="Pfam" id="PF02687">
    <property type="entry name" value="FtsX"/>
    <property type="match status" value="2"/>
</dbReference>
<feature type="transmembrane region" description="Helical" evidence="8">
    <location>
        <begin position="12"/>
        <end position="36"/>
    </location>
</feature>
<feature type="transmembrane region" description="Helical" evidence="8">
    <location>
        <begin position="326"/>
        <end position="352"/>
    </location>
</feature>
<evidence type="ECO:0000256" key="1">
    <source>
        <dbReference type="ARBA" id="ARBA00004651"/>
    </source>
</evidence>
<evidence type="ECO:0000256" key="6">
    <source>
        <dbReference type="ARBA" id="ARBA00038076"/>
    </source>
</evidence>
<evidence type="ECO:0000256" key="7">
    <source>
        <dbReference type="SAM" id="MobiDB-lite"/>
    </source>
</evidence>
<organism evidence="10 11">
    <name type="scientific">Beutenbergia cavernae (strain ATCC BAA-8 / DSM 12333 / CCUG 43141 / JCM 11478 / NBRC 16432 / NCIMB 13614 / HKI 0122)</name>
    <dbReference type="NCBI Taxonomy" id="471853"/>
    <lineage>
        <taxon>Bacteria</taxon>
        <taxon>Bacillati</taxon>
        <taxon>Actinomycetota</taxon>
        <taxon>Actinomycetes</taxon>
        <taxon>Micrococcales</taxon>
        <taxon>Beutenbergiaceae</taxon>
        <taxon>Beutenbergia</taxon>
    </lineage>
</organism>
<dbReference type="Proteomes" id="UP000007962">
    <property type="component" value="Chromosome"/>
</dbReference>
<keyword evidence="11" id="KW-1185">Reference proteome</keyword>
<evidence type="ECO:0000256" key="5">
    <source>
        <dbReference type="ARBA" id="ARBA00023136"/>
    </source>
</evidence>
<dbReference type="OrthoDB" id="9780560at2"/>
<feature type="transmembrane region" description="Helical" evidence="8">
    <location>
        <begin position="738"/>
        <end position="764"/>
    </location>
</feature>
<evidence type="ECO:0000256" key="2">
    <source>
        <dbReference type="ARBA" id="ARBA00022475"/>
    </source>
</evidence>
<dbReference type="eggNOG" id="COG0577">
    <property type="taxonomic scope" value="Bacteria"/>
</dbReference>
<feature type="transmembrane region" description="Helical" evidence="8">
    <location>
        <begin position="275"/>
        <end position="305"/>
    </location>
</feature>
<feature type="domain" description="ABC3 transporter permease C-terminal" evidence="9">
    <location>
        <begin position="285"/>
        <end position="402"/>
    </location>
</feature>
<comment type="subcellular location">
    <subcellularLocation>
        <location evidence="1">Cell membrane</location>
        <topology evidence="1">Multi-pass membrane protein</topology>
    </subcellularLocation>
</comment>
<evidence type="ECO:0000256" key="4">
    <source>
        <dbReference type="ARBA" id="ARBA00022989"/>
    </source>
</evidence>
<evidence type="ECO:0000313" key="10">
    <source>
        <dbReference type="EMBL" id="ACQ78720.1"/>
    </source>
</evidence>